<evidence type="ECO:0000313" key="1">
    <source>
        <dbReference type="EMBL" id="PSJ93862.1"/>
    </source>
</evidence>
<dbReference type="OrthoDB" id="2613698at2"/>
<organism evidence="1 2">
    <name type="scientific">Brevibacillus fortis</name>
    <dbReference type="NCBI Taxonomy" id="2126352"/>
    <lineage>
        <taxon>Bacteria</taxon>
        <taxon>Bacillati</taxon>
        <taxon>Bacillota</taxon>
        <taxon>Bacilli</taxon>
        <taxon>Bacillales</taxon>
        <taxon>Paenibacillaceae</taxon>
        <taxon>Brevibacillus</taxon>
    </lineage>
</organism>
<reference evidence="1 2" key="1">
    <citation type="submission" date="2018-03" db="EMBL/GenBank/DDBJ databases">
        <title>Brevisbacillus phylogenomics.</title>
        <authorList>
            <person name="Dunlap C."/>
        </authorList>
    </citation>
    <scope>NUCLEOTIDE SEQUENCE [LARGE SCALE GENOMIC DNA]</scope>
    <source>
        <strain evidence="1 2">NRRL NRS-1210</strain>
    </source>
</reference>
<comment type="caution">
    <text evidence="1">The sequence shown here is derived from an EMBL/GenBank/DDBJ whole genome shotgun (WGS) entry which is preliminary data.</text>
</comment>
<proteinExistence type="predicted"/>
<dbReference type="RefSeq" id="WP_106839919.1">
    <property type="nucleotide sequence ID" value="NZ_JBCNIW010000053.1"/>
</dbReference>
<protein>
    <submittedName>
        <fullName evidence="1">Uncharacterized protein</fullName>
    </submittedName>
</protein>
<evidence type="ECO:0000313" key="2">
    <source>
        <dbReference type="Proteomes" id="UP000240419"/>
    </source>
</evidence>
<dbReference type="AlphaFoldDB" id="A0A2P7V3S5"/>
<gene>
    <name evidence="1" type="ORF">C7R93_16910</name>
</gene>
<dbReference type="EMBL" id="PXZM01000026">
    <property type="protein sequence ID" value="PSJ93862.1"/>
    <property type="molecule type" value="Genomic_DNA"/>
</dbReference>
<dbReference type="Proteomes" id="UP000240419">
    <property type="component" value="Unassembled WGS sequence"/>
</dbReference>
<accession>A0A2P7V3S5</accession>
<name>A0A2P7V3S5_9BACL</name>
<sequence length="251" mass="28563">MSVKLYVSEGQKRVELELSKANNLQVLNIIQGMFGFLGYELKEVPKPIQKSVSFEPILPKPMVIDKTEIGVELKDTSKGEMPTKDSEEVDKQTKGLRKLPFINGEHTLSQSLGEKLGPLLWLEVKEGAAWVDGSDNPLVPKESQSHMTFQVEESLIDLTKENPGVRYVDGVPRYQTYIYCKNGKCSQRTKVFVKESQLSVYCPACNTKHVRRDATHGGFPEQDDFGNYYKADRLWVENHKPHHERIKSPLK</sequence>
<keyword evidence="2" id="KW-1185">Reference proteome</keyword>